<sequence length="271" mass="30686">MGKPSIFSREYEKRMKRRRRNAIIIFLAIILITSALSIKIAYNPIDYKNIKQNIQAWIDSDTNNSSEQTKAEKQETSDEKKDEEVVQEEPQKPVEEYINITLASGNVAKAIYVDDANTGKVFKTLDTSDNGVSYSISPSGKEIIVEDANSIITLYNLDGTNKVISKDQYVSTSGSVFTKEATIQSNPKYLWNQSPKFISEDKIIFVTNRPYFGAGNLKKYLWMTDISTNEDKVMWDLAGANIEIGEKEEKGVKITVDGRVYFIDLNGNYIQ</sequence>
<dbReference type="EMBL" id="CP010086">
    <property type="protein sequence ID" value="AJG98072.1"/>
    <property type="molecule type" value="Genomic_DNA"/>
</dbReference>
<dbReference type="SUPFAM" id="SSF82171">
    <property type="entry name" value="DPP6 N-terminal domain-like"/>
    <property type="match status" value="1"/>
</dbReference>
<organism evidence="2 3">
    <name type="scientific">Clostridium beijerinckii</name>
    <name type="common">Clostridium MP</name>
    <dbReference type="NCBI Taxonomy" id="1520"/>
    <lineage>
        <taxon>Bacteria</taxon>
        <taxon>Bacillati</taxon>
        <taxon>Bacillota</taxon>
        <taxon>Clostridia</taxon>
        <taxon>Eubacteriales</taxon>
        <taxon>Clostridiaceae</taxon>
        <taxon>Clostridium</taxon>
    </lineage>
</organism>
<dbReference type="KEGG" id="cbei:LF65_01460"/>
<protein>
    <submittedName>
        <fullName evidence="2">Uncharacterized protein</fullName>
    </submittedName>
</protein>
<evidence type="ECO:0000256" key="1">
    <source>
        <dbReference type="SAM" id="MobiDB-lite"/>
    </source>
</evidence>
<gene>
    <name evidence="2" type="ORF">LF65_01460</name>
</gene>
<feature type="compositionally biased region" description="Basic and acidic residues" evidence="1">
    <location>
        <begin position="69"/>
        <end position="90"/>
    </location>
</feature>
<dbReference type="STRING" id="1520.LF65_01460"/>
<evidence type="ECO:0000313" key="2">
    <source>
        <dbReference type="EMBL" id="AJG98072.1"/>
    </source>
</evidence>
<dbReference type="Proteomes" id="UP000031866">
    <property type="component" value="Chromosome"/>
</dbReference>
<reference evidence="3" key="1">
    <citation type="submission" date="2014-12" db="EMBL/GenBank/DDBJ databases">
        <title>Genome sequence of Clostridium beijerinckii strain 59B.</title>
        <authorList>
            <person name="Little G.T."/>
            <person name="Minton N.P."/>
        </authorList>
    </citation>
    <scope>NUCLEOTIDE SEQUENCE [LARGE SCALE GENOMIC DNA]</scope>
    <source>
        <strain evidence="3">59B</strain>
    </source>
</reference>
<feature type="region of interest" description="Disordered" evidence="1">
    <location>
        <begin position="61"/>
        <end position="90"/>
    </location>
</feature>
<proteinExistence type="predicted"/>
<name>A0A0B5QJG3_CLOBE</name>
<dbReference type="AlphaFoldDB" id="A0A0B5QJG3"/>
<evidence type="ECO:0000313" key="3">
    <source>
        <dbReference type="Proteomes" id="UP000031866"/>
    </source>
</evidence>
<dbReference type="RefSeq" id="WP_041895207.1">
    <property type="nucleotide sequence ID" value="NZ_CP010086.2"/>
</dbReference>
<dbReference type="OrthoDB" id="1952449at2"/>
<accession>A0A0B5QJG3</accession>